<dbReference type="EMBL" id="WXFA01000035">
    <property type="protein sequence ID" value="MBM3094989.1"/>
    <property type="molecule type" value="Genomic_DNA"/>
</dbReference>
<comment type="caution">
    <text evidence="2">The sequence shown here is derived from an EMBL/GenBank/DDBJ whole genome shotgun (WGS) entry which is preliminary data.</text>
</comment>
<keyword evidence="3" id="KW-1185">Reference proteome</keyword>
<dbReference type="AlphaFoldDB" id="A0AAW4FUH4"/>
<proteinExistence type="predicted"/>
<evidence type="ECO:0008006" key="4">
    <source>
        <dbReference type="Google" id="ProtNLM"/>
    </source>
</evidence>
<accession>A0AAW4FUH4</accession>
<feature type="compositionally biased region" description="Basic and acidic residues" evidence="1">
    <location>
        <begin position="56"/>
        <end position="79"/>
    </location>
</feature>
<reference evidence="2 3" key="1">
    <citation type="submission" date="2020-01" db="EMBL/GenBank/DDBJ databases">
        <title>Draft genome assembly of Ensifer adhaerens T173.</title>
        <authorList>
            <person name="Craig J.E."/>
            <person name="Stinchcombe J.R."/>
        </authorList>
    </citation>
    <scope>NUCLEOTIDE SEQUENCE [LARGE SCALE GENOMIC DNA]</scope>
    <source>
        <strain evidence="2 3">T173</strain>
    </source>
</reference>
<organism evidence="2 3">
    <name type="scientific">Ensifer canadensis</name>
    <dbReference type="NCBI Taxonomy" id="555315"/>
    <lineage>
        <taxon>Bacteria</taxon>
        <taxon>Pseudomonadati</taxon>
        <taxon>Pseudomonadota</taxon>
        <taxon>Alphaproteobacteria</taxon>
        <taxon>Hyphomicrobiales</taxon>
        <taxon>Rhizobiaceae</taxon>
        <taxon>Sinorhizobium/Ensifer group</taxon>
        <taxon>Ensifer</taxon>
    </lineage>
</organism>
<feature type="region of interest" description="Disordered" evidence="1">
    <location>
        <begin position="1"/>
        <end position="150"/>
    </location>
</feature>
<gene>
    <name evidence="2" type="ORF">GFB56_30080</name>
</gene>
<sequence>MKSPWNLFARLTSRGRSAEPREISNEHDAASQANDTQEQQVRGAQLSSTDPTGAFQDRENGSDELKEAASSDLTEHQDDNAQAVSTDAAVEEAPTPENQRIGELPPKESASLPKSKQSPKAPQIQARAKKSGTGNVRKFPSKANTDPGAQLSTREAFFEEVADLDDEIQQLRTLLAEKLHLQNLHLRKMLERFDRS</sequence>
<name>A0AAW4FUH4_9HYPH</name>
<evidence type="ECO:0000256" key="1">
    <source>
        <dbReference type="SAM" id="MobiDB-lite"/>
    </source>
</evidence>
<dbReference type="Proteomes" id="UP000744980">
    <property type="component" value="Unassembled WGS sequence"/>
</dbReference>
<feature type="compositionally biased region" description="Polar residues" evidence="1">
    <location>
        <begin position="31"/>
        <end position="51"/>
    </location>
</feature>
<dbReference type="RefSeq" id="WP_203529485.1">
    <property type="nucleotide sequence ID" value="NZ_CP083373.1"/>
</dbReference>
<evidence type="ECO:0000313" key="3">
    <source>
        <dbReference type="Proteomes" id="UP000744980"/>
    </source>
</evidence>
<evidence type="ECO:0000313" key="2">
    <source>
        <dbReference type="EMBL" id="MBM3094989.1"/>
    </source>
</evidence>
<feature type="compositionally biased region" description="Basic and acidic residues" evidence="1">
    <location>
        <begin position="16"/>
        <end position="29"/>
    </location>
</feature>
<protein>
    <recommendedName>
        <fullName evidence="4">Transcriptional regulator</fullName>
    </recommendedName>
</protein>